<dbReference type="InterPro" id="IPR003787">
    <property type="entry name" value="Sulphur_relay_DsrE/F-like"/>
</dbReference>
<dbReference type="PANTHER" id="PTHR34655:SF2">
    <property type="entry name" value="PEROXIREDOXIN FAMILY PROTEIN"/>
    <property type="match status" value="1"/>
</dbReference>
<proteinExistence type="predicted"/>
<protein>
    <submittedName>
        <fullName evidence="1">Uncharacterized protein</fullName>
    </submittedName>
</protein>
<comment type="caution">
    <text evidence="1">The sequence shown here is derived from an EMBL/GenBank/DDBJ whole genome shotgun (WGS) entry which is preliminary data.</text>
</comment>
<dbReference type="Pfam" id="PF02635">
    <property type="entry name" value="DsrE"/>
    <property type="match status" value="1"/>
</dbReference>
<name>A0A0F9R5C7_9ZZZZ</name>
<dbReference type="PANTHER" id="PTHR34655">
    <property type="entry name" value="CONSERVED WITHIN P. AEROPHILUM"/>
    <property type="match status" value="1"/>
</dbReference>
<evidence type="ECO:0000313" key="1">
    <source>
        <dbReference type="EMBL" id="KKN20501.1"/>
    </source>
</evidence>
<dbReference type="AlphaFoldDB" id="A0A0F9R5C7"/>
<gene>
    <name evidence="1" type="ORF">LCGC14_0934970</name>
</gene>
<dbReference type="EMBL" id="LAZR01003236">
    <property type="protein sequence ID" value="KKN20501.1"/>
    <property type="molecule type" value="Genomic_DNA"/>
</dbReference>
<dbReference type="SUPFAM" id="SSF75169">
    <property type="entry name" value="DsrEFH-like"/>
    <property type="match status" value="1"/>
</dbReference>
<sequence length="121" mass="13485">MGEKKKSILYVQTSDEPERQYSPLVLAQTAKAMDPDAKIYYLGQGLRILKPGVAEKIKLGNFPSVKEMIDKTLKEGVEILVCEASKRMLGWEKVELIPGVKIVGAATLNDLTLEADTTQWY</sequence>
<organism evidence="1">
    <name type="scientific">marine sediment metagenome</name>
    <dbReference type="NCBI Taxonomy" id="412755"/>
    <lineage>
        <taxon>unclassified sequences</taxon>
        <taxon>metagenomes</taxon>
        <taxon>ecological metagenomes</taxon>
    </lineage>
</organism>
<accession>A0A0F9R5C7</accession>
<dbReference type="Gene3D" id="3.40.1260.10">
    <property type="entry name" value="DsrEFH-like"/>
    <property type="match status" value="1"/>
</dbReference>
<dbReference type="InterPro" id="IPR027396">
    <property type="entry name" value="DsrEFH-like"/>
</dbReference>
<reference evidence="1" key="1">
    <citation type="journal article" date="2015" name="Nature">
        <title>Complex archaea that bridge the gap between prokaryotes and eukaryotes.</title>
        <authorList>
            <person name="Spang A."/>
            <person name="Saw J.H."/>
            <person name="Jorgensen S.L."/>
            <person name="Zaremba-Niedzwiedzka K."/>
            <person name="Martijn J."/>
            <person name="Lind A.E."/>
            <person name="van Eijk R."/>
            <person name="Schleper C."/>
            <person name="Guy L."/>
            <person name="Ettema T.J."/>
        </authorList>
    </citation>
    <scope>NUCLEOTIDE SEQUENCE</scope>
</reference>